<protein>
    <submittedName>
        <fullName evidence="2">Uncharacterized protein</fullName>
    </submittedName>
</protein>
<evidence type="ECO:0000313" key="3">
    <source>
        <dbReference type="Proteomes" id="UP001490365"/>
    </source>
</evidence>
<sequence length="193" mass="20410">MAAIGEVAPAQGTGVEKLTDLLTKTTRLDLFQAPGVEEYEKVGQTLTFSLGYGNAEHPLNITRLAVHGDVPSSVLSAEGDEMSTTTLPDGGQLLTAVGKEGTRVSTLSKDGLLTLWEAPLTSAQHTYSTEDLVRWAMTVDEQGITASHAPGLTAARAEPHCQLTKSRKPYLHGGVHAHPGRGRDALRSEGQGT</sequence>
<dbReference type="Proteomes" id="UP001490365">
    <property type="component" value="Unassembled WGS sequence"/>
</dbReference>
<feature type="region of interest" description="Disordered" evidence="1">
    <location>
        <begin position="170"/>
        <end position="193"/>
    </location>
</feature>
<proteinExistence type="predicted"/>
<name>A0ABV1TYK3_9ACTN</name>
<organism evidence="2 3">
    <name type="scientific">Streptomyces sp. 900105755</name>
    <dbReference type="NCBI Taxonomy" id="3154389"/>
    <lineage>
        <taxon>Bacteria</taxon>
        <taxon>Bacillati</taxon>
        <taxon>Actinomycetota</taxon>
        <taxon>Actinomycetes</taxon>
        <taxon>Kitasatosporales</taxon>
        <taxon>Streptomycetaceae</taxon>
        <taxon>Streptomyces</taxon>
    </lineage>
</organism>
<keyword evidence="3" id="KW-1185">Reference proteome</keyword>
<comment type="caution">
    <text evidence="2">The sequence shown here is derived from an EMBL/GenBank/DDBJ whole genome shotgun (WGS) entry which is preliminary data.</text>
</comment>
<gene>
    <name evidence="2" type="ORF">ABT211_46390</name>
</gene>
<accession>A0ABV1TYK3</accession>
<evidence type="ECO:0000313" key="2">
    <source>
        <dbReference type="EMBL" id="MER6274589.1"/>
    </source>
</evidence>
<evidence type="ECO:0000256" key="1">
    <source>
        <dbReference type="SAM" id="MobiDB-lite"/>
    </source>
</evidence>
<dbReference type="RefSeq" id="WP_351713851.1">
    <property type="nucleotide sequence ID" value="NZ_JBEOZM010000064.1"/>
</dbReference>
<reference evidence="2 3" key="1">
    <citation type="submission" date="2024-06" db="EMBL/GenBank/DDBJ databases">
        <title>The Natural Products Discovery Center: Release of the First 8490 Sequenced Strains for Exploring Actinobacteria Biosynthetic Diversity.</title>
        <authorList>
            <person name="Kalkreuter E."/>
            <person name="Kautsar S.A."/>
            <person name="Yang D."/>
            <person name="Bader C.D."/>
            <person name="Teijaro C.N."/>
            <person name="Fluegel L."/>
            <person name="Davis C.M."/>
            <person name="Simpson J.R."/>
            <person name="Lauterbach L."/>
            <person name="Steele A.D."/>
            <person name="Gui C."/>
            <person name="Meng S."/>
            <person name="Li G."/>
            <person name="Viehrig K."/>
            <person name="Ye F."/>
            <person name="Su P."/>
            <person name="Kiefer A.F."/>
            <person name="Nichols A."/>
            <person name="Cepeda A.J."/>
            <person name="Yan W."/>
            <person name="Fan B."/>
            <person name="Jiang Y."/>
            <person name="Adhikari A."/>
            <person name="Zheng C.-J."/>
            <person name="Schuster L."/>
            <person name="Cowan T.M."/>
            <person name="Smanski M.J."/>
            <person name="Chevrette M.G."/>
            <person name="De Carvalho L.P.S."/>
            <person name="Shen B."/>
        </authorList>
    </citation>
    <scope>NUCLEOTIDE SEQUENCE [LARGE SCALE GENOMIC DNA]</scope>
    <source>
        <strain evidence="2 3">NPDC001694</strain>
    </source>
</reference>
<dbReference type="EMBL" id="JBEOZM010000064">
    <property type="protein sequence ID" value="MER6274589.1"/>
    <property type="molecule type" value="Genomic_DNA"/>
</dbReference>